<dbReference type="AlphaFoldDB" id="A0A1N6NLP1"/>
<dbReference type="OrthoDB" id="62007at2"/>
<dbReference type="Proteomes" id="UP000186400">
    <property type="component" value="Unassembled WGS sequence"/>
</dbReference>
<keyword evidence="1" id="KW-0167">Capsid protein</keyword>
<evidence type="ECO:0000313" key="1">
    <source>
        <dbReference type="EMBL" id="SIP92943.1"/>
    </source>
</evidence>
<dbReference type="EMBL" id="FTMS01000001">
    <property type="protein sequence ID" value="SIP92943.1"/>
    <property type="molecule type" value="Genomic_DNA"/>
</dbReference>
<sequence>MPLSAHTIPTIVGQAILESLRENLVYARAFNEDYLGDVVPGNAVKIPSIGAVTVKDYMTYTDMDEEEVDDASQTMTIDQQKYFNVVIDDIDAAMAKPAIMAAYAREAAFQLQATIDDYLGGVLAAGGAITDDLGDETTPLDINSVNVGETLRLIARKLDDAKTPRSGRFVIVPPWFVEDLVTANIADSTDNAGELAEGLVARYAGFDVLMSHQTPNTSGDKWKIVAGSKISATWALAINKTEMLRHPKQFADIMRGLAVYGARVTRAATIAVATCDEATEPSGD</sequence>
<keyword evidence="1" id="KW-0946">Virion</keyword>
<name>A0A1N6NLP1_9SPIO</name>
<organism evidence="1 2">
    <name type="scientific">Alkalispirochaeta americana</name>
    <dbReference type="NCBI Taxonomy" id="159291"/>
    <lineage>
        <taxon>Bacteria</taxon>
        <taxon>Pseudomonadati</taxon>
        <taxon>Spirochaetota</taxon>
        <taxon>Spirochaetia</taxon>
        <taxon>Spirochaetales</taxon>
        <taxon>Spirochaetaceae</taxon>
        <taxon>Alkalispirochaeta</taxon>
    </lineage>
</organism>
<gene>
    <name evidence="1" type="ORF">SAMN05920897_101317</name>
</gene>
<dbReference type="STRING" id="159291.SAMN05920897_101317"/>
<keyword evidence="2" id="KW-1185">Reference proteome</keyword>
<dbReference type="RefSeq" id="WP_076487526.1">
    <property type="nucleotide sequence ID" value="NZ_FTMS01000001.1"/>
</dbReference>
<reference evidence="1 2" key="1">
    <citation type="submission" date="2017-01" db="EMBL/GenBank/DDBJ databases">
        <authorList>
            <person name="Mah S.A."/>
            <person name="Swanson W.J."/>
            <person name="Moy G.W."/>
            <person name="Vacquier V.D."/>
        </authorList>
    </citation>
    <scope>NUCLEOTIDE SEQUENCE [LARGE SCALE GENOMIC DNA]</scope>
    <source>
        <strain evidence="1 2">ASpG1</strain>
    </source>
</reference>
<protein>
    <submittedName>
        <fullName evidence="1">p22 coat protein-gene protein 5</fullName>
    </submittedName>
</protein>
<proteinExistence type="predicted"/>
<evidence type="ECO:0000313" key="2">
    <source>
        <dbReference type="Proteomes" id="UP000186400"/>
    </source>
</evidence>
<accession>A0A1N6NLP1</accession>